<evidence type="ECO:0000256" key="2">
    <source>
        <dbReference type="ARBA" id="ARBA00004418"/>
    </source>
</evidence>
<dbReference type="Pfam" id="PF01520">
    <property type="entry name" value="Amidase_3"/>
    <property type="match status" value="1"/>
</dbReference>
<evidence type="ECO:0000256" key="7">
    <source>
        <dbReference type="ARBA" id="ARBA00022801"/>
    </source>
</evidence>
<organism evidence="11 12">
    <name type="scientific">Methylophaga thiooxydans</name>
    <dbReference type="NCBI Taxonomy" id="392484"/>
    <lineage>
        <taxon>Bacteria</taxon>
        <taxon>Pseudomonadati</taxon>
        <taxon>Pseudomonadota</taxon>
        <taxon>Gammaproteobacteria</taxon>
        <taxon>Thiotrichales</taxon>
        <taxon>Piscirickettsiaceae</taxon>
        <taxon>Methylophaga</taxon>
    </lineage>
</organism>
<dbReference type="Gene3D" id="3.40.630.40">
    <property type="entry name" value="Zn-dependent exopeptidases"/>
    <property type="match status" value="1"/>
</dbReference>
<evidence type="ECO:0000256" key="3">
    <source>
        <dbReference type="ARBA" id="ARBA00010860"/>
    </source>
</evidence>
<dbReference type="PANTHER" id="PTHR30404:SF0">
    <property type="entry name" value="N-ACETYLMURAMOYL-L-ALANINE AMIDASE AMIC"/>
    <property type="match status" value="1"/>
</dbReference>
<dbReference type="CDD" id="cd00118">
    <property type="entry name" value="LysM"/>
    <property type="match status" value="1"/>
</dbReference>
<dbReference type="GO" id="GO:0030288">
    <property type="term" value="C:outer membrane-bounded periplasmic space"/>
    <property type="evidence" value="ECO:0007669"/>
    <property type="project" value="TreeGrafter"/>
</dbReference>
<dbReference type="PROSITE" id="PS51782">
    <property type="entry name" value="LYSM"/>
    <property type="match status" value="1"/>
</dbReference>
<dbReference type="GO" id="GO:0071555">
    <property type="term" value="P:cell wall organization"/>
    <property type="evidence" value="ECO:0007669"/>
    <property type="project" value="UniProtKB-KW"/>
</dbReference>
<accession>A0A0A0BFJ6</accession>
<dbReference type="AlphaFoldDB" id="A0A0A0BFJ6"/>
<name>A0A0A0BFJ6_9GAMM</name>
<reference evidence="11 12" key="1">
    <citation type="submission" date="2014-09" db="EMBL/GenBank/DDBJ databases">
        <authorList>
            <person name="Grob C."/>
            <person name="Taubert M."/>
            <person name="Howat A.M."/>
            <person name="Burns O.J."/>
            <person name="Dixon J.L."/>
            <person name="Chen Y."/>
            <person name="Murrell J.C."/>
        </authorList>
    </citation>
    <scope>NUCLEOTIDE SEQUENCE [LARGE SCALE GENOMIC DNA]</scope>
    <source>
        <strain evidence="11">L4</strain>
    </source>
</reference>
<sequence>MVRLLLSLFLLVTSGLAWSESIQGIRVSHDDQKARLVFDLDSKANYKTFTLDNPQRFVIDFKDFRQQDKLIIPSLINTPIQAIRYAAYDRHTLRIVLDLAHEVKFETQTLGPNKTYPHRLVVDLSYTAQQAKQPLIALQEDAETPKTPAKQIQADNEAKAKIVKSNKVLPRRDIVVAIDPGHGGQDSGAVGKRGTKEKDIVLSIAKRLATLVDKEPGMRSYLTRDSDVFISLRQRIRRARENGADMFISIHADAFHKRSARGSSVYVLSDRGASSEAAQILADRENASDLAGGISLEDKDDLLASVLLDLSQTASLEASIEVANTVLSGLKRVGNVHKKQVESAAFVVLKSPDIPSVLVETAFISNPEEEDKLRNGAHQYKLAHAMMVGIRNYFQRNPLPGTASPQQHIVSSGDTLSMIAQRYQVSMADIKNVNNMSNTTLHIGDVLQIP</sequence>
<dbReference type="InterPro" id="IPR036779">
    <property type="entry name" value="LysM_dom_sf"/>
</dbReference>
<dbReference type="RefSeq" id="WP_036315881.1">
    <property type="nucleotide sequence ID" value="NZ_JRQD01000007.1"/>
</dbReference>
<dbReference type="InterPro" id="IPR050695">
    <property type="entry name" value="N-acetylmuramoyl_amidase_3"/>
</dbReference>
<dbReference type="GO" id="GO:0009253">
    <property type="term" value="P:peptidoglycan catabolic process"/>
    <property type="evidence" value="ECO:0007669"/>
    <property type="project" value="InterPro"/>
</dbReference>
<dbReference type="Gene3D" id="3.10.350.10">
    <property type="entry name" value="LysM domain"/>
    <property type="match status" value="1"/>
</dbReference>
<dbReference type="EMBL" id="JRQD01000007">
    <property type="protein sequence ID" value="KGM05889.1"/>
    <property type="molecule type" value="Genomic_DNA"/>
</dbReference>
<dbReference type="InterPro" id="IPR021731">
    <property type="entry name" value="AMIN_dom"/>
</dbReference>
<dbReference type="Pfam" id="PF11741">
    <property type="entry name" value="AMIN"/>
    <property type="match status" value="1"/>
</dbReference>
<evidence type="ECO:0000256" key="8">
    <source>
        <dbReference type="ARBA" id="ARBA00023316"/>
    </source>
</evidence>
<gene>
    <name evidence="11" type="ORF">LP43_2452</name>
</gene>
<evidence type="ECO:0000256" key="4">
    <source>
        <dbReference type="ARBA" id="ARBA00011901"/>
    </source>
</evidence>
<dbReference type="InterPro" id="IPR002508">
    <property type="entry name" value="MurNAc-LAA_cat"/>
</dbReference>
<dbReference type="CDD" id="cd02696">
    <property type="entry name" value="MurNAc-LAA"/>
    <property type="match status" value="1"/>
</dbReference>
<evidence type="ECO:0000259" key="10">
    <source>
        <dbReference type="PROSITE" id="PS51782"/>
    </source>
</evidence>
<dbReference type="Proteomes" id="UP000029999">
    <property type="component" value="Unassembled WGS sequence"/>
</dbReference>
<dbReference type="InterPro" id="IPR018392">
    <property type="entry name" value="LysM"/>
</dbReference>
<evidence type="ECO:0000256" key="9">
    <source>
        <dbReference type="ARBA" id="ARBA00074581"/>
    </source>
</evidence>
<dbReference type="SUPFAM" id="SSF54106">
    <property type="entry name" value="LysM domain"/>
    <property type="match status" value="1"/>
</dbReference>
<keyword evidence="6" id="KW-0574">Periplasm</keyword>
<dbReference type="GO" id="GO:0008745">
    <property type="term" value="F:N-acetylmuramoyl-L-alanine amidase activity"/>
    <property type="evidence" value="ECO:0007669"/>
    <property type="project" value="UniProtKB-EC"/>
</dbReference>
<evidence type="ECO:0000313" key="11">
    <source>
        <dbReference type="EMBL" id="KGM05889.1"/>
    </source>
</evidence>
<dbReference type="STRING" id="392484.LP43_2452"/>
<dbReference type="FunFam" id="3.40.630.40:FF:000001">
    <property type="entry name" value="N-acetylmuramoyl-L-alanine amidase"/>
    <property type="match status" value="1"/>
</dbReference>
<dbReference type="SUPFAM" id="SSF53187">
    <property type="entry name" value="Zn-dependent exopeptidases"/>
    <property type="match status" value="1"/>
</dbReference>
<evidence type="ECO:0000256" key="6">
    <source>
        <dbReference type="ARBA" id="ARBA00022764"/>
    </source>
</evidence>
<comment type="similarity">
    <text evidence="3">Belongs to the N-acetylmuramoyl-L-alanine amidase 3 family.</text>
</comment>
<protein>
    <recommendedName>
        <fullName evidence="9">N-acetylmuramoyl-L-alanine amidase AmiC</fullName>
        <ecNumber evidence="4">3.5.1.28</ecNumber>
    </recommendedName>
</protein>
<keyword evidence="7 11" id="KW-0378">Hydrolase</keyword>
<dbReference type="SMART" id="SM00646">
    <property type="entry name" value="Ami_3"/>
    <property type="match status" value="1"/>
</dbReference>
<dbReference type="PANTHER" id="PTHR30404">
    <property type="entry name" value="N-ACETYLMURAMOYL-L-ALANINE AMIDASE"/>
    <property type="match status" value="1"/>
</dbReference>
<evidence type="ECO:0000256" key="5">
    <source>
        <dbReference type="ARBA" id="ARBA00022729"/>
    </source>
</evidence>
<dbReference type="Pfam" id="PF01476">
    <property type="entry name" value="LysM"/>
    <property type="match status" value="1"/>
</dbReference>
<keyword evidence="8" id="KW-0961">Cell wall biogenesis/degradation</keyword>
<dbReference type="EC" id="3.5.1.28" evidence="4"/>
<dbReference type="Gene3D" id="2.60.40.3500">
    <property type="match status" value="1"/>
</dbReference>
<evidence type="ECO:0000313" key="12">
    <source>
        <dbReference type="Proteomes" id="UP000029999"/>
    </source>
</evidence>
<feature type="domain" description="LysM" evidence="10">
    <location>
        <begin position="406"/>
        <end position="449"/>
    </location>
</feature>
<comment type="subcellular location">
    <subcellularLocation>
        <location evidence="2">Periplasm</location>
    </subcellularLocation>
</comment>
<dbReference type="SMART" id="SM00257">
    <property type="entry name" value="LysM"/>
    <property type="match status" value="1"/>
</dbReference>
<proteinExistence type="inferred from homology"/>
<evidence type="ECO:0000256" key="1">
    <source>
        <dbReference type="ARBA" id="ARBA00001561"/>
    </source>
</evidence>
<comment type="catalytic activity">
    <reaction evidence="1">
        <text>Hydrolyzes the link between N-acetylmuramoyl residues and L-amino acid residues in certain cell-wall glycopeptides.</text>
        <dbReference type="EC" id="3.5.1.28"/>
    </reaction>
</comment>
<keyword evidence="5" id="KW-0732">Signal</keyword>
<comment type="caution">
    <text evidence="11">The sequence shown here is derived from an EMBL/GenBank/DDBJ whole genome shotgun (WGS) entry which is preliminary data.</text>
</comment>